<comment type="caution">
    <text evidence="1">The sequence shown here is derived from an EMBL/GenBank/DDBJ whole genome shotgun (WGS) entry which is preliminary data.</text>
</comment>
<organism evidence="1 2">
    <name type="scientific">Macleaya cordata</name>
    <name type="common">Five-seeded plume-poppy</name>
    <name type="synonym">Bocconia cordata</name>
    <dbReference type="NCBI Taxonomy" id="56857"/>
    <lineage>
        <taxon>Eukaryota</taxon>
        <taxon>Viridiplantae</taxon>
        <taxon>Streptophyta</taxon>
        <taxon>Embryophyta</taxon>
        <taxon>Tracheophyta</taxon>
        <taxon>Spermatophyta</taxon>
        <taxon>Magnoliopsida</taxon>
        <taxon>Ranunculales</taxon>
        <taxon>Papaveraceae</taxon>
        <taxon>Papaveroideae</taxon>
        <taxon>Macleaya</taxon>
    </lineage>
</organism>
<evidence type="ECO:0000313" key="1">
    <source>
        <dbReference type="EMBL" id="OVA12974.1"/>
    </source>
</evidence>
<gene>
    <name evidence="1" type="ORF">BVC80_1157g12</name>
</gene>
<dbReference type="EMBL" id="MVGT01001312">
    <property type="protein sequence ID" value="OVA12974.1"/>
    <property type="molecule type" value="Genomic_DNA"/>
</dbReference>
<evidence type="ECO:0000313" key="2">
    <source>
        <dbReference type="Proteomes" id="UP000195402"/>
    </source>
</evidence>
<sequence length="110" mass="12147">MMVVVVLVTEMGVKGDNIGDCDSGGGENGVGNMHHHSHNCYDSNVGASVVLERQSSGDEVSRANSMDENFTSYSWLYWQSENIGMLQPLRFLPLNASRSLTVLELYVLDY</sequence>
<dbReference type="Proteomes" id="UP000195402">
    <property type="component" value="Unassembled WGS sequence"/>
</dbReference>
<dbReference type="AlphaFoldDB" id="A0A200QR65"/>
<reference evidence="1 2" key="1">
    <citation type="journal article" date="2017" name="Mol. Plant">
        <title>The Genome of Medicinal Plant Macleaya cordata Provides New Insights into Benzylisoquinoline Alkaloids Metabolism.</title>
        <authorList>
            <person name="Liu X."/>
            <person name="Liu Y."/>
            <person name="Huang P."/>
            <person name="Ma Y."/>
            <person name="Qing Z."/>
            <person name="Tang Q."/>
            <person name="Cao H."/>
            <person name="Cheng P."/>
            <person name="Zheng Y."/>
            <person name="Yuan Z."/>
            <person name="Zhou Y."/>
            <person name="Liu J."/>
            <person name="Tang Z."/>
            <person name="Zhuo Y."/>
            <person name="Zhang Y."/>
            <person name="Yu L."/>
            <person name="Huang J."/>
            <person name="Yang P."/>
            <person name="Peng Q."/>
            <person name="Zhang J."/>
            <person name="Jiang W."/>
            <person name="Zhang Z."/>
            <person name="Lin K."/>
            <person name="Ro D.K."/>
            <person name="Chen X."/>
            <person name="Xiong X."/>
            <person name="Shang Y."/>
            <person name="Huang S."/>
            <person name="Zeng J."/>
        </authorList>
    </citation>
    <scope>NUCLEOTIDE SEQUENCE [LARGE SCALE GENOMIC DNA]</scope>
    <source>
        <strain evidence="2">cv. BLH2017</strain>
        <tissue evidence="1">Root</tissue>
    </source>
</reference>
<protein>
    <submittedName>
        <fullName evidence="1">Uncharacterized protein</fullName>
    </submittedName>
</protein>
<accession>A0A200QR65</accession>
<name>A0A200QR65_MACCD</name>
<dbReference type="InParanoid" id="A0A200QR65"/>
<proteinExistence type="predicted"/>
<keyword evidence="2" id="KW-1185">Reference proteome</keyword>